<accession>A0A6C0H4M5</accession>
<name>A0A6C0H4M5_9ZZZZ</name>
<protein>
    <submittedName>
        <fullName evidence="1">Uncharacterized protein</fullName>
    </submittedName>
</protein>
<evidence type="ECO:0000313" key="1">
    <source>
        <dbReference type="EMBL" id="QHT75494.1"/>
    </source>
</evidence>
<organism evidence="1">
    <name type="scientific">viral metagenome</name>
    <dbReference type="NCBI Taxonomy" id="1070528"/>
    <lineage>
        <taxon>unclassified sequences</taxon>
        <taxon>metagenomes</taxon>
        <taxon>organismal metagenomes</taxon>
    </lineage>
</organism>
<proteinExistence type="predicted"/>
<reference evidence="1" key="1">
    <citation type="journal article" date="2020" name="Nature">
        <title>Giant virus diversity and host interactions through global metagenomics.</title>
        <authorList>
            <person name="Schulz F."/>
            <person name="Roux S."/>
            <person name="Paez-Espino D."/>
            <person name="Jungbluth S."/>
            <person name="Walsh D.A."/>
            <person name="Denef V.J."/>
            <person name="McMahon K.D."/>
            <person name="Konstantinidis K.T."/>
            <person name="Eloe-Fadrosh E.A."/>
            <person name="Kyrpides N.C."/>
            <person name="Woyke T."/>
        </authorList>
    </citation>
    <scope>NUCLEOTIDE SEQUENCE</scope>
    <source>
        <strain evidence="1">GVMAG-M-3300023179-71</strain>
    </source>
</reference>
<sequence length="160" mass="19172">MEIDPNFKLENKNFGFFDESRDIMVIFTPILDNKLMYNIYNVLIRKYGYLYIGKTTYKNKCDILVSNENIILEIKDYIPISETDFKIMKIILSQKPKTLKEMDEIIEIIKYMYEKIKNEIKNETKNKVTIASLEFKLREKDNVIMEKNKMITEIKSLIMK</sequence>
<dbReference type="EMBL" id="MN739879">
    <property type="protein sequence ID" value="QHT75494.1"/>
    <property type="molecule type" value="Genomic_DNA"/>
</dbReference>
<dbReference type="AlphaFoldDB" id="A0A6C0H4M5"/>